<evidence type="ECO:0000256" key="6">
    <source>
        <dbReference type="ARBA" id="ARBA00023002"/>
    </source>
</evidence>
<evidence type="ECO:0000256" key="7">
    <source>
        <dbReference type="ARBA" id="ARBA00023004"/>
    </source>
</evidence>
<dbReference type="InterPro" id="IPR026259">
    <property type="entry name" value="MauG/Cytc_peroxidase"/>
</dbReference>
<protein>
    <submittedName>
        <fullName evidence="12">Di-heme enzyme</fullName>
    </submittedName>
</protein>
<sequence length="355" mass="39613">MKWRFVTLLLISVSVPFCSAFEWQLPDWLSPPPVPKDNPMSSEKVALGQRLFFDSNLSGVGYVSCSTCHLPSNGFAENRTVAVGLNGEFHRRNTQAIVNSAYMTSLTWSNPNQILFEEQAKVPLFGHSPVEMGTKNHEQRVLLYYQHHPLIPNMFEAAFGTPDITFDRILKALGAFQRTLISYNSPFDRFQYEHQNNAISDEAKRGMALFFSDDLGCSNCHSGVHFSDATNQPGFHNTGLYNVDGAGAYPDTDQGLYDITKNPLDMGKFRTPTLRNIALSAPYMHDGSISTLEEVIDHYAAGGRAAMHGDPSPLRDVNIKPFSLSQHDKQALISFLNSLTDESFVNAEQHTSPFR</sequence>
<feature type="binding site" description="covalent" evidence="8">
    <location>
        <position position="220"/>
    </location>
    <ligand>
        <name>heme c</name>
        <dbReference type="ChEBI" id="CHEBI:61717"/>
        <label>2</label>
    </ligand>
</feature>
<feature type="signal peptide" evidence="10">
    <location>
        <begin position="1"/>
        <end position="20"/>
    </location>
</feature>
<evidence type="ECO:0000313" key="13">
    <source>
        <dbReference type="Proteomes" id="UP000254326"/>
    </source>
</evidence>
<dbReference type="EMBL" id="QKRA01000001">
    <property type="protein sequence ID" value="RDL45991.1"/>
    <property type="molecule type" value="Genomic_DNA"/>
</dbReference>
<evidence type="ECO:0000256" key="2">
    <source>
        <dbReference type="ARBA" id="ARBA00022617"/>
    </source>
</evidence>
<dbReference type="GO" id="GO:0042597">
    <property type="term" value="C:periplasmic space"/>
    <property type="evidence" value="ECO:0007669"/>
    <property type="project" value="UniProtKB-SubCell"/>
</dbReference>
<dbReference type="PROSITE" id="PS51007">
    <property type="entry name" value="CYTC"/>
    <property type="match status" value="1"/>
</dbReference>
<dbReference type="SUPFAM" id="SSF46626">
    <property type="entry name" value="Cytochrome c"/>
    <property type="match status" value="2"/>
</dbReference>
<feature type="binding site" description="covalent" evidence="8">
    <location>
        <position position="217"/>
    </location>
    <ligand>
        <name>heme c</name>
        <dbReference type="ChEBI" id="CHEBI:61717"/>
        <label>2</label>
    </ligand>
</feature>
<dbReference type="RefSeq" id="WP_115466577.1">
    <property type="nucleotide sequence ID" value="NZ_QKRA01000001.1"/>
</dbReference>
<accession>A0A370UE12</accession>
<evidence type="ECO:0000256" key="8">
    <source>
        <dbReference type="PIRSR" id="PIRSR000294-1"/>
    </source>
</evidence>
<dbReference type="InterPro" id="IPR004852">
    <property type="entry name" value="Di-haem_cyt_c_peroxidsae"/>
</dbReference>
<evidence type="ECO:0000256" key="10">
    <source>
        <dbReference type="SAM" id="SignalP"/>
    </source>
</evidence>
<evidence type="ECO:0000256" key="5">
    <source>
        <dbReference type="ARBA" id="ARBA00022764"/>
    </source>
</evidence>
<dbReference type="GO" id="GO:0046872">
    <property type="term" value="F:metal ion binding"/>
    <property type="evidence" value="ECO:0007669"/>
    <property type="project" value="UniProtKB-KW"/>
</dbReference>
<dbReference type="Proteomes" id="UP000254326">
    <property type="component" value="Unassembled WGS sequence"/>
</dbReference>
<dbReference type="InterPro" id="IPR009056">
    <property type="entry name" value="Cyt_c-like_dom"/>
</dbReference>
<comment type="cofactor">
    <cofactor evidence="8">
        <name>heme</name>
        <dbReference type="ChEBI" id="CHEBI:30413"/>
    </cofactor>
    <text evidence="8">Binds 2 heme groups.</text>
</comment>
<evidence type="ECO:0000256" key="4">
    <source>
        <dbReference type="ARBA" id="ARBA00022729"/>
    </source>
</evidence>
<evidence type="ECO:0000256" key="9">
    <source>
        <dbReference type="PIRSR" id="PIRSR000294-2"/>
    </source>
</evidence>
<gene>
    <name evidence="12" type="ORF">DN730_02825</name>
</gene>
<comment type="PTM">
    <text evidence="8">Binds 2 heme groups per subunit.</text>
</comment>
<proteinExistence type="predicted"/>
<dbReference type="GO" id="GO:0004130">
    <property type="term" value="F:cytochrome-c peroxidase activity"/>
    <property type="evidence" value="ECO:0007669"/>
    <property type="project" value="TreeGrafter"/>
</dbReference>
<keyword evidence="7 9" id="KW-0408">Iron</keyword>
<evidence type="ECO:0000313" key="12">
    <source>
        <dbReference type="EMBL" id="RDL45991.1"/>
    </source>
</evidence>
<dbReference type="Pfam" id="PF03150">
    <property type="entry name" value="CCP_MauG"/>
    <property type="match status" value="1"/>
</dbReference>
<keyword evidence="2 8" id="KW-0349">Heme</keyword>
<dbReference type="AlphaFoldDB" id="A0A370UE12"/>
<keyword evidence="13" id="KW-1185">Reference proteome</keyword>
<reference evidence="12 13" key="1">
    <citation type="submission" date="2018-06" db="EMBL/GenBank/DDBJ databases">
        <title>Marinomonas sp. YLB-05 draft genome sequence.</title>
        <authorList>
            <person name="Yu L."/>
            <person name="Tang X."/>
        </authorList>
    </citation>
    <scope>NUCLEOTIDE SEQUENCE [LARGE SCALE GENOMIC DNA]</scope>
    <source>
        <strain evidence="12 13">YLB-05</strain>
    </source>
</reference>
<dbReference type="InterPro" id="IPR036909">
    <property type="entry name" value="Cyt_c-like_dom_sf"/>
</dbReference>
<dbReference type="Gene3D" id="1.10.760.10">
    <property type="entry name" value="Cytochrome c-like domain"/>
    <property type="match status" value="2"/>
</dbReference>
<dbReference type="OrthoDB" id="9805202at2"/>
<comment type="subcellular location">
    <subcellularLocation>
        <location evidence="1">Periplasm</location>
    </subcellularLocation>
</comment>
<keyword evidence="3 9" id="KW-0479">Metal-binding</keyword>
<comment type="caution">
    <text evidence="12">The sequence shown here is derived from an EMBL/GenBank/DDBJ whole genome shotgun (WGS) entry which is preliminary data.</text>
</comment>
<keyword evidence="4 10" id="KW-0732">Signal</keyword>
<dbReference type="PIRSF" id="PIRSF000294">
    <property type="entry name" value="Cytochrome-c_peroxidase"/>
    <property type="match status" value="1"/>
</dbReference>
<dbReference type="NCBIfam" id="TIGR04039">
    <property type="entry name" value="MXAN_0977_Heme2"/>
    <property type="match status" value="1"/>
</dbReference>
<organism evidence="12 13">
    <name type="scientific">Marinomonas piezotolerans</name>
    <dbReference type="NCBI Taxonomy" id="2213058"/>
    <lineage>
        <taxon>Bacteria</taxon>
        <taxon>Pseudomonadati</taxon>
        <taxon>Pseudomonadota</taxon>
        <taxon>Gammaproteobacteria</taxon>
        <taxon>Oceanospirillales</taxon>
        <taxon>Oceanospirillaceae</taxon>
        <taxon>Marinomonas</taxon>
    </lineage>
</organism>
<dbReference type="GO" id="GO:0009055">
    <property type="term" value="F:electron transfer activity"/>
    <property type="evidence" value="ECO:0007669"/>
    <property type="project" value="InterPro"/>
</dbReference>
<feature type="binding site" description="axial binding residue" evidence="9">
    <location>
        <position position="221"/>
    </location>
    <ligand>
        <name>heme c</name>
        <dbReference type="ChEBI" id="CHEBI:61717"/>
        <label>2</label>
    </ligand>
    <ligandPart>
        <name>Fe</name>
        <dbReference type="ChEBI" id="CHEBI:18248"/>
    </ligandPart>
</feature>
<evidence type="ECO:0000259" key="11">
    <source>
        <dbReference type="PROSITE" id="PS51007"/>
    </source>
</evidence>
<keyword evidence="5" id="KW-0574">Periplasm</keyword>
<evidence type="ECO:0000256" key="1">
    <source>
        <dbReference type="ARBA" id="ARBA00004418"/>
    </source>
</evidence>
<evidence type="ECO:0000256" key="3">
    <source>
        <dbReference type="ARBA" id="ARBA00022723"/>
    </source>
</evidence>
<dbReference type="PANTHER" id="PTHR30600">
    <property type="entry name" value="CYTOCHROME C PEROXIDASE-RELATED"/>
    <property type="match status" value="1"/>
</dbReference>
<dbReference type="InterPro" id="IPR051395">
    <property type="entry name" value="Cytochrome_c_Peroxidase/MauG"/>
</dbReference>
<dbReference type="GO" id="GO:0020037">
    <property type="term" value="F:heme binding"/>
    <property type="evidence" value="ECO:0007669"/>
    <property type="project" value="InterPro"/>
</dbReference>
<dbReference type="InterPro" id="IPR023929">
    <property type="entry name" value="MbnH-like"/>
</dbReference>
<keyword evidence="6" id="KW-0560">Oxidoreductase</keyword>
<feature type="chain" id="PRO_5016729512" evidence="10">
    <location>
        <begin position="21"/>
        <end position="355"/>
    </location>
</feature>
<name>A0A370UE12_9GAMM</name>
<feature type="binding site" description="covalent" evidence="8">
    <location>
        <position position="68"/>
    </location>
    <ligand>
        <name>heme c</name>
        <dbReference type="ChEBI" id="CHEBI:61717"/>
        <label>1</label>
    </ligand>
</feature>
<feature type="binding site" description="covalent" evidence="8">
    <location>
        <position position="65"/>
    </location>
    <ligand>
        <name>heme c</name>
        <dbReference type="ChEBI" id="CHEBI:61717"/>
        <label>1</label>
    </ligand>
</feature>
<feature type="binding site" description="axial binding residue" evidence="9">
    <location>
        <position position="69"/>
    </location>
    <ligand>
        <name>heme c</name>
        <dbReference type="ChEBI" id="CHEBI:61717"/>
        <label>1</label>
    </ligand>
    <ligandPart>
        <name>Fe</name>
        <dbReference type="ChEBI" id="CHEBI:18248"/>
    </ligandPart>
</feature>
<feature type="domain" description="Cytochrome c" evidence="11">
    <location>
        <begin position="201"/>
        <end position="340"/>
    </location>
</feature>